<dbReference type="HAMAP" id="MF_00607">
    <property type="entry name" value="16SrRNA_methyltr_A"/>
    <property type="match status" value="1"/>
</dbReference>
<keyword evidence="3 7" id="KW-0489">Methyltransferase</keyword>
<dbReference type="eggNOG" id="COG0030">
    <property type="taxonomic scope" value="Bacteria"/>
</dbReference>
<dbReference type="GO" id="GO:0003723">
    <property type="term" value="F:RNA binding"/>
    <property type="evidence" value="ECO:0007669"/>
    <property type="project" value="UniProtKB-UniRule"/>
</dbReference>
<accession>S2DVI5</accession>
<proteinExistence type="inferred from homology"/>
<evidence type="ECO:0000256" key="1">
    <source>
        <dbReference type="ARBA" id="ARBA00022490"/>
    </source>
</evidence>
<name>S2DVI5_INDAL</name>
<comment type="subcellular location">
    <subcellularLocation>
        <location evidence="7">Cytoplasm</location>
    </subcellularLocation>
</comment>
<feature type="binding site" evidence="7 8">
    <location>
        <position position="105"/>
    </location>
    <ligand>
        <name>S-adenosyl-L-methionine</name>
        <dbReference type="ChEBI" id="CHEBI:59789"/>
    </ligand>
</feature>
<keyword evidence="11" id="KW-1185">Reference proteome</keyword>
<dbReference type="GO" id="GO:0005829">
    <property type="term" value="C:cytosol"/>
    <property type="evidence" value="ECO:0007669"/>
    <property type="project" value="TreeGrafter"/>
</dbReference>
<evidence type="ECO:0000256" key="2">
    <source>
        <dbReference type="ARBA" id="ARBA00022552"/>
    </source>
</evidence>
<dbReference type="InterPro" id="IPR020598">
    <property type="entry name" value="rRNA_Ade_methylase_Trfase_N"/>
</dbReference>
<feature type="binding site" evidence="7 8">
    <location>
        <position position="15"/>
    </location>
    <ligand>
        <name>S-adenosyl-L-methionine</name>
        <dbReference type="ChEBI" id="CHEBI:59789"/>
    </ligand>
</feature>
<dbReference type="EMBL" id="ALWO02000044">
    <property type="protein sequence ID" value="EOZ93878.1"/>
    <property type="molecule type" value="Genomic_DNA"/>
</dbReference>
<feature type="binding site" evidence="8">
    <location>
        <position position="62"/>
    </location>
    <ligand>
        <name>S-adenosyl-L-methionine</name>
        <dbReference type="ChEBI" id="CHEBI:59789"/>
    </ligand>
</feature>
<comment type="similarity">
    <text evidence="7">Belongs to the class I-like SAM-binding methyltransferase superfamily. rRNA adenine N(6)-methyltransferase family. RsmA subfamily.</text>
</comment>
<evidence type="ECO:0000313" key="11">
    <source>
        <dbReference type="Proteomes" id="UP000006073"/>
    </source>
</evidence>
<sequence length="260" mass="29623">MEKVKPKKHLGQHFLTDLSIAEKIAKAVKGHEGVNKLLEIGPGMGVLTDFLLEENWELYLVDIDKESIAYLHQKYPDLGEKIIEADYLKRDFSTVMGGPYIVAGNFPYNISSQIFFKILEERNSVKEVVCMLQKEVAERIASPKGNKSYGILSVLLQAFYDIEYLFTVPPGVFNPPPKVNSGVIRLTRNNVPELACDEVLFFKVVKQAFSTRRKTLRNCMKGMGLKDSLHEDPMLNLRAEQLDVQDFILLTNKIQESWNQ</sequence>
<dbReference type="PANTHER" id="PTHR11727:SF7">
    <property type="entry name" value="DIMETHYLADENOSINE TRANSFERASE-RELATED"/>
    <property type="match status" value="1"/>
</dbReference>
<comment type="caution">
    <text evidence="7">Lacks conserved residue(s) required for the propagation of feature annotation.</text>
</comment>
<evidence type="ECO:0000256" key="5">
    <source>
        <dbReference type="ARBA" id="ARBA00022691"/>
    </source>
</evidence>
<dbReference type="PROSITE" id="PS51689">
    <property type="entry name" value="SAM_RNA_A_N6_MT"/>
    <property type="match status" value="1"/>
</dbReference>
<protein>
    <recommendedName>
        <fullName evidence="7">Ribosomal RNA small subunit methyltransferase A</fullName>
        <ecNumber evidence="7">2.1.1.182</ecNumber>
    </recommendedName>
    <alternativeName>
        <fullName evidence="7">16S rRNA (adenine(1518)-N(6)/adenine(1519)-N(6))-dimethyltransferase</fullName>
    </alternativeName>
    <alternativeName>
        <fullName evidence="7">16S rRNA dimethyladenosine transferase</fullName>
    </alternativeName>
    <alternativeName>
        <fullName evidence="7">16S rRNA dimethylase</fullName>
    </alternativeName>
    <alternativeName>
        <fullName evidence="7">S-adenosylmethionine-6-N', N'-adenosyl(rRNA) dimethyltransferase</fullName>
    </alternativeName>
</protein>
<dbReference type="EC" id="2.1.1.182" evidence="7"/>
<evidence type="ECO:0000256" key="6">
    <source>
        <dbReference type="ARBA" id="ARBA00022884"/>
    </source>
</evidence>
<keyword evidence="2 7" id="KW-0698">rRNA processing</keyword>
<keyword evidence="6 7" id="KW-0694">RNA-binding</keyword>
<dbReference type="Gene3D" id="3.40.50.150">
    <property type="entry name" value="Vaccinia Virus protein VP39"/>
    <property type="match status" value="1"/>
</dbReference>
<dbReference type="NCBIfam" id="TIGR00755">
    <property type="entry name" value="ksgA"/>
    <property type="match status" value="1"/>
</dbReference>
<feature type="domain" description="Ribosomal RNA adenine methylase transferase N-terminal" evidence="9">
    <location>
        <begin position="20"/>
        <end position="190"/>
    </location>
</feature>
<feature type="binding site" evidence="7 8">
    <location>
        <position position="13"/>
    </location>
    <ligand>
        <name>S-adenosyl-L-methionine</name>
        <dbReference type="ChEBI" id="CHEBI:59789"/>
    </ligand>
</feature>
<dbReference type="Pfam" id="PF00398">
    <property type="entry name" value="RrnaAD"/>
    <property type="match status" value="1"/>
</dbReference>
<dbReference type="InterPro" id="IPR001737">
    <property type="entry name" value="KsgA/Erm"/>
</dbReference>
<dbReference type="FunFam" id="1.10.8.100:FF:000001">
    <property type="entry name" value="Ribosomal RNA small subunit methyltransferase A"/>
    <property type="match status" value="1"/>
</dbReference>
<dbReference type="RefSeq" id="WP_009035893.1">
    <property type="nucleotide sequence ID" value="NZ_ALWO02000044.1"/>
</dbReference>
<evidence type="ECO:0000256" key="3">
    <source>
        <dbReference type="ARBA" id="ARBA00022603"/>
    </source>
</evidence>
<organism evidence="10 11">
    <name type="scientific">Indibacter alkaliphilus (strain CCUG 57479 / KCTC 22604 / LW1)</name>
    <dbReference type="NCBI Taxonomy" id="1189612"/>
    <lineage>
        <taxon>Bacteria</taxon>
        <taxon>Pseudomonadati</taxon>
        <taxon>Bacteroidota</taxon>
        <taxon>Cytophagia</taxon>
        <taxon>Cytophagales</taxon>
        <taxon>Cyclobacteriaceae</taxon>
    </lineage>
</organism>
<evidence type="ECO:0000256" key="8">
    <source>
        <dbReference type="PROSITE-ProRule" id="PRU01026"/>
    </source>
</evidence>
<evidence type="ECO:0000313" key="10">
    <source>
        <dbReference type="EMBL" id="EOZ93878.1"/>
    </source>
</evidence>
<dbReference type="InterPro" id="IPR029063">
    <property type="entry name" value="SAM-dependent_MTases_sf"/>
</dbReference>
<feature type="binding site" evidence="7 8">
    <location>
        <position position="41"/>
    </location>
    <ligand>
        <name>S-adenosyl-L-methionine</name>
        <dbReference type="ChEBI" id="CHEBI:59789"/>
    </ligand>
</feature>
<dbReference type="PANTHER" id="PTHR11727">
    <property type="entry name" value="DIMETHYLADENOSINE TRANSFERASE"/>
    <property type="match status" value="1"/>
</dbReference>
<evidence type="ECO:0000259" key="9">
    <source>
        <dbReference type="SMART" id="SM00650"/>
    </source>
</evidence>
<dbReference type="OrthoDB" id="9814755at2"/>
<dbReference type="InterPro" id="IPR011530">
    <property type="entry name" value="rRNA_adenine_dimethylase"/>
</dbReference>
<dbReference type="SUPFAM" id="SSF53335">
    <property type="entry name" value="S-adenosyl-L-methionine-dependent methyltransferases"/>
    <property type="match status" value="1"/>
</dbReference>
<comment type="catalytic activity">
    <reaction evidence="7">
        <text>adenosine(1518)/adenosine(1519) in 16S rRNA + 4 S-adenosyl-L-methionine = N(6)-dimethyladenosine(1518)/N(6)-dimethyladenosine(1519) in 16S rRNA + 4 S-adenosyl-L-homocysteine + 4 H(+)</text>
        <dbReference type="Rhea" id="RHEA:19609"/>
        <dbReference type="Rhea" id="RHEA-COMP:10232"/>
        <dbReference type="Rhea" id="RHEA-COMP:10233"/>
        <dbReference type="ChEBI" id="CHEBI:15378"/>
        <dbReference type="ChEBI" id="CHEBI:57856"/>
        <dbReference type="ChEBI" id="CHEBI:59789"/>
        <dbReference type="ChEBI" id="CHEBI:74411"/>
        <dbReference type="ChEBI" id="CHEBI:74493"/>
        <dbReference type="EC" id="2.1.1.182"/>
    </reaction>
</comment>
<dbReference type="STRING" id="1189612.A33Q_3483"/>
<dbReference type="SMART" id="SM00650">
    <property type="entry name" value="rADc"/>
    <property type="match status" value="1"/>
</dbReference>
<dbReference type="GO" id="GO:0052908">
    <property type="term" value="F:16S rRNA (adenine(1518)-N(6)/adenine(1519)-N(6))-dimethyltransferase activity"/>
    <property type="evidence" value="ECO:0007669"/>
    <property type="project" value="UniProtKB-EC"/>
</dbReference>
<gene>
    <name evidence="7" type="primary">rsmA</name>
    <name evidence="7" type="synonym">ksgA</name>
    <name evidence="10" type="ORF">A33Q_3483</name>
</gene>
<evidence type="ECO:0000256" key="4">
    <source>
        <dbReference type="ARBA" id="ARBA00022679"/>
    </source>
</evidence>
<keyword evidence="5 7" id="KW-0949">S-adenosyl-L-methionine</keyword>
<comment type="caution">
    <text evidence="10">The sequence shown here is derived from an EMBL/GenBank/DDBJ whole genome shotgun (WGS) entry which is preliminary data.</text>
</comment>
<dbReference type="Gene3D" id="1.10.8.100">
    <property type="entry name" value="Ribosomal RNA adenine dimethylase-like, domain 2"/>
    <property type="match status" value="1"/>
</dbReference>
<keyword evidence="1 7" id="KW-0963">Cytoplasm</keyword>
<dbReference type="AlphaFoldDB" id="S2DVI5"/>
<dbReference type="CDD" id="cd02440">
    <property type="entry name" value="AdoMet_MTases"/>
    <property type="match status" value="1"/>
</dbReference>
<feature type="binding site" evidence="7 8">
    <location>
        <position position="86"/>
    </location>
    <ligand>
        <name>S-adenosyl-L-methionine</name>
        <dbReference type="ChEBI" id="CHEBI:59789"/>
    </ligand>
</feature>
<comment type="function">
    <text evidence="7">Specifically dimethylates two adjacent adenosines (A1518 and A1519) in the loop of a conserved hairpin near the 3'-end of 16S rRNA in the 30S particle. May play a critical role in biogenesis of 30S subunits.</text>
</comment>
<keyword evidence="4 7" id="KW-0808">Transferase</keyword>
<evidence type="ECO:0000256" key="7">
    <source>
        <dbReference type="HAMAP-Rule" id="MF_00607"/>
    </source>
</evidence>
<dbReference type="Proteomes" id="UP000006073">
    <property type="component" value="Unassembled WGS sequence"/>
</dbReference>
<dbReference type="InterPro" id="IPR023165">
    <property type="entry name" value="rRNA_Ade_diMease-like_C"/>
</dbReference>
<reference evidence="10 11" key="1">
    <citation type="journal article" date="2013" name="Genome Announc.">
        <title>Draft Genome Sequence of Indibacter alkaliphilus Strain LW1T, Isolated from Lonar Lake, a Haloalkaline Lake in the Buldana District of Maharashtra, India.</title>
        <authorList>
            <person name="Singh A."/>
            <person name="Kumar Jangir P."/>
            <person name="Sharma R."/>
            <person name="Singh A."/>
            <person name="Kumar Pinnaka A."/>
            <person name="Shivaji S."/>
        </authorList>
    </citation>
    <scope>NUCLEOTIDE SEQUENCE [LARGE SCALE GENOMIC DNA]</scope>
    <source>
        <strain evidence="11">CCUG 57479 / KCTC 22604 / LW1</strain>
    </source>
</reference>